<dbReference type="PANTHER" id="PTHR42693:SF53">
    <property type="entry name" value="ENDO-4-O-SULFATASE"/>
    <property type="match status" value="1"/>
</dbReference>
<feature type="chain" id="PRO_5003071630" evidence="4">
    <location>
        <begin position="22"/>
        <end position="551"/>
    </location>
</feature>
<dbReference type="InterPro" id="IPR017850">
    <property type="entry name" value="Alkaline_phosphatase_core_sf"/>
</dbReference>
<name>D5EN51_CORAD</name>
<evidence type="ECO:0000313" key="6">
    <source>
        <dbReference type="EMBL" id="ADE53486.1"/>
    </source>
</evidence>
<protein>
    <submittedName>
        <fullName evidence="6">Sulfatase</fullName>
    </submittedName>
</protein>
<dbReference type="KEGG" id="caa:Caka_0461"/>
<dbReference type="Gene3D" id="3.40.720.10">
    <property type="entry name" value="Alkaline Phosphatase, subunit A"/>
    <property type="match status" value="1"/>
</dbReference>
<dbReference type="eggNOG" id="COG3119">
    <property type="taxonomic scope" value="Bacteria"/>
</dbReference>
<dbReference type="Proteomes" id="UP000000925">
    <property type="component" value="Chromosome"/>
</dbReference>
<evidence type="ECO:0000256" key="4">
    <source>
        <dbReference type="SAM" id="SignalP"/>
    </source>
</evidence>
<dbReference type="PANTHER" id="PTHR42693">
    <property type="entry name" value="ARYLSULFATASE FAMILY MEMBER"/>
    <property type="match status" value="1"/>
</dbReference>
<evidence type="ECO:0000259" key="5">
    <source>
        <dbReference type="Pfam" id="PF00884"/>
    </source>
</evidence>
<organism evidence="6 7">
    <name type="scientific">Coraliomargarita akajimensis (strain DSM 45221 / IAM 15411 / JCM 23193 / KCTC 12865 / 04OKA010-24)</name>
    <dbReference type="NCBI Taxonomy" id="583355"/>
    <lineage>
        <taxon>Bacteria</taxon>
        <taxon>Pseudomonadati</taxon>
        <taxon>Verrucomicrobiota</taxon>
        <taxon>Opitutia</taxon>
        <taxon>Puniceicoccales</taxon>
        <taxon>Coraliomargaritaceae</taxon>
        <taxon>Coraliomargarita</taxon>
    </lineage>
</organism>
<dbReference type="GO" id="GO:0004065">
    <property type="term" value="F:arylsulfatase activity"/>
    <property type="evidence" value="ECO:0007669"/>
    <property type="project" value="TreeGrafter"/>
</dbReference>
<comment type="similarity">
    <text evidence="1">Belongs to the sulfatase family.</text>
</comment>
<dbReference type="OrthoDB" id="6377047at2"/>
<dbReference type="AlphaFoldDB" id="D5EN51"/>
<dbReference type="Pfam" id="PF00884">
    <property type="entry name" value="Sulfatase"/>
    <property type="match status" value="1"/>
</dbReference>
<evidence type="ECO:0000256" key="1">
    <source>
        <dbReference type="ARBA" id="ARBA00008779"/>
    </source>
</evidence>
<evidence type="ECO:0000256" key="3">
    <source>
        <dbReference type="SAM" id="MobiDB-lite"/>
    </source>
</evidence>
<dbReference type="STRING" id="583355.Caka_0461"/>
<dbReference type="SUPFAM" id="SSF53649">
    <property type="entry name" value="Alkaline phosphatase-like"/>
    <property type="match status" value="1"/>
</dbReference>
<keyword evidence="7" id="KW-1185">Reference proteome</keyword>
<dbReference type="HOGENOM" id="CLU_027191_0_0_0"/>
<keyword evidence="4" id="KW-0732">Signal</keyword>
<dbReference type="InterPro" id="IPR050738">
    <property type="entry name" value="Sulfatase"/>
</dbReference>
<gene>
    <name evidence="6" type="ordered locus">Caka_0461</name>
</gene>
<evidence type="ECO:0000313" key="7">
    <source>
        <dbReference type="Proteomes" id="UP000000925"/>
    </source>
</evidence>
<evidence type="ECO:0000256" key="2">
    <source>
        <dbReference type="ARBA" id="ARBA00022801"/>
    </source>
</evidence>
<proteinExistence type="inferred from homology"/>
<feature type="region of interest" description="Disordered" evidence="3">
    <location>
        <begin position="527"/>
        <end position="551"/>
    </location>
</feature>
<sequence>MHIAPLRLLTTCLLATLSLQAVDRPNIIVYFADDISAREFPIYGSSVWTAPDRSDTTDPEHLARTPVMDRLATEGCWVTTAWSATVCMPARAMMMTGRYAHLHKWWHNKDKGEALDQKGNYYQWPLYESSPLQIGHLAQQAGYGSYWAGKTQMGNDLMRYGFDEGCFTPGSLQDRDNPYTDFKMVYKNLDGKRTLINVDTGLPTDFPEAGVKTYLQHGWYWYPHVRLMNDPAAPGELSWWPNDAKSEKNFGLATYGPDVELDFVFNFMERTHEAGKPFFIYHTTHLGHAGYDWFSPRKNGQCWVGTPKLRWDGERYHRTEPTVTGDQGVYDTHGTVTEPGMRSHIEYIDYQIWCYLEKLKEMGVEKDTIIIITADNGTGGYGKDSPDRQKGVHVPFIVYAPGVETAKQGRQDVLLNISDVLPTVAEIMGAAIPDEYEINGESFWTWLTTDQKQHRDWIYAYKGDMQLVRGQYVMKDGYGKWWDVSGDEPEDLISYQQITNWNQTLEIQREERKQLELAIKPYDMHAIEHDKPGVPPNPNARYLQLKKKKKK</sequence>
<feature type="signal peptide" evidence="4">
    <location>
        <begin position="1"/>
        <end position="21"/>
    </location>
</feature>
<keyword evidence="2" id="KW-0378">Hydrolase</keyword>
<dbReference type="RefSeq" id="WP_013042211.1">
    <property type="nucleotide sequence ID" value="NC_014008.1"/>
</dbReference>
<accession>D5EN51</accession>
<feature type="domain" description="Sulfatase N-terminal" evidence="5">
    <location>
        <begin position="25"/>
        <end position="430"/>
    </location>
</feature>
<dbReference type="InterPro" id="IPR000917">
    <property type="entry name" value="Sulfatase_N"/>
</dbReference>
<dbReference type="EMBL" id="CP001998">
    <property type="protein sequence ID" value="ADE53486.1"/>
    <property type="molecule type" value="Genomic_DNA"/>
</dbReference>
<reference evidence="6 7" key="1">
    <citation type="journal article" date="2010" name="Stand. Genomic Sci.">
        <title>Complete genome sequence of Coraliomargarita akajimensis type strain (04OKA010-24).</title>
        <authorList>
            <person name="Mavromatis K."/>
            <person name="Abt B."/>
            <person name="Brambilla E."/>
            <person name="Lapidus A."/>
            <person name="Copeland A."/>
            <person name="Deshpande S."/>
            <person name="Nolan M."/>
            <person name="Lucas S."/>
            <person name="Tice H."/>
            <person name="Cheng J.F."/>
            <person name="Han C."/>
            <person name="Detter J.C."/>
            <person name="Woyke T."/>
            <person name="Goodwin L."/>
            <person name="Pitluck S."/>
            <person name="Held B."/>
            <person name="Brettin T."/>
            <person name="Tapia R."/>
            <person name="Ivanova N."/>
            <person name="Mikhailova N."/>
            <person name="Pati A."/>
            <person name="Liolios K."/>
            <person name="Chen A."/>
            <person name="Palaniappan K."/>
            <person name="Land M."/>
            <person name="Hauser L."/>
            <person name="Chang Y.J."/>
            <person name="Jeffries C.D."/>
            <person name="Rohde M."/>
            <person name="Goker M."/>
            <person name="Bristow J."/>
            <person name="Eisen J.A."/>
            <person name="Markowitz V."/>
            <person name="Hugenholtz P."/>
            <person name="Klenk H.P."/>
            <person name="Kyrpides N.C."/>
        </authorList>
    </citation>
    <scope>NUCLEOTIDE SEQUENCE [LARGE SCALE GENOMIC DNA]</scope>
    <source>
        <strain evidence="7">DSM 45221 / IAM 15411 / JCM 23193 / KCTC 12865</strain>
    </source>
</reference>